<gene>
    <name evidence="2" type="ORF">Acr_03g0016960</name>
</gene>
<evidence type="ECO:0000313" key="2">
    <source>
        <dbReference type="EMBL" id="GFY84922.1"/>
    </source>
</evidence>
<proteinExistence type="predicted"/>
<accession>A0A7J0EEZ9</accession>
<protein>
    <submittedName>
        <fullName evidence="2">Uncharacterized protein</fullName>
    </submittedName>
</protein>
<feature type="region of interest" description="Disordered" evidence="1">
    <location>
        <begin position="1"/>
        <end position="42"/>
    </location>
</feature>
<feature type="compositionally biased region" description="Basic and acidic residues" evidence="1">
    <location>
        <begin position="1"/>
        <end position="17"/>
    </location>
</feature>
<dbReference type="AlphaFoldDB" id="A0A7J0EEZ9"/>
<dbReference type="Proteomes" id="UP000585474">
    <property type="component" value="Unassembled WGS sequence"/>
</dbReference>
<reference evidence="2 3" key="1">
    <citation type="submission" date="2019-07" db="EMBL/GenBank/DDBJ databases">
        <title>De Novo Assembly of kiwifruit Actinidia rufa.</title>
        <authorList>
            <person name="Sugita-Konishi S."/>
            <person name="Sato K."/>
            <person name="Mori E."/>
            <person name="Abe Y."/>
            <person name="Kisaki G."/>
            <person name="Hamano K."/>
            <person name="Suezawa K."/>
            <person name="Otani M."/>
            <person name="Fukuda T."/>
            <person name="Manabe T."/>
            <person name="Gomi K."/>
            <person name="Tabuchi M."/>
            <person name="Akimitsu K."/>
            <person name="Kataoka I."/>
        </authorList>
    </citation>
    <scope>NUCLEOTIDE SEQUENCE [LARGE SCALE GENOMIC DNA]</scope>
    <source>
        <strain evidence="3">cv. Fuchu</strain>
    </source>
</reference>
<organism evidence="2 3">
    <name type="scientific">Actinidia rufa</name>
    <dbReference type="NCBI Taxonomy" id="165716"/>
    <lineage>
        <taxon>Eukaryota</taxon>
        <taxon>Viridiplantae</taxon>
        <taxon>Streptophyta</taxon>
        <taxon>Embryophyta</taxon>
        <taxon>Tracheophyta</taxon>
        <taxon>Spermatophyta</taxon>
        <taxon>Magnoliopsida</taxon>
        <taxon>eudicotyledons</taxon>
        <taxon>Gunneridae</taxon>
        <taxon>Pentapetalae</taxon>
        <taxon>asterids</taxon>
        <taxon>Ericales</taxon>
        <taxon>Actinidiaceae</taxon>
        <taxon>Actinidia</taxon>
    </lineage>
</organism>
<keyword evidence="3" id="KW-1185">Reference proteome</keyword>
<dbReference type="EMBL" id="BJWL01000003">
    <property type="protein sequence ID" value="GFY84922.1"/>
    <property type="molecule type" value="Genomic_DNA"/>
</dbReference>
<name>A0A7J0EEZ9_9ERIC</name>
<dbReference type="OrthoDB" id="1021341at2759"/>
<comment type="caution">
    <text evidence="2">The sequence shown here is derived from an EMBL/GenBank/DDBJ whole genome shotgun (WGS) entry which is preliminary data.</text>
</comment>
<sequence length="142" mass="16254">MHDDVQRQIETKSEISRTKSSLLGVKSKQNRVSPVSNKNSEEVADFATKERRFVGVRQGSAKLRRSQARRRSISSEPVNGSYVIDWTEARTASFPPHSSLCVGDIKQVHRKRKERELGRSRPRQPCRVVSCRHGYFTSNCRV</sequence>
<evidence type="ECO:0000256" key="1">
    <source>
        <dbReference type="SAM" id="MobiDB-lite"/>
    </source>
</evidence>
<evidence type="ECO:0000313" key="3">
    <source>
        <dbReference type="Proteomes" id="UP000585474"/>
    </source>
</evidence>